<protein>
    <submittedName>
        <fullName evidence="1">Uncharacterized protein</fullName>
    </submittedName>
</protein>
<dbReference type="OrthoDB" id="1938012at2"/>
<proteinExistence type="predicted"/>
<dbReference type="Proteomes" id="UP000184080">
    <property type="component" value="Unassembled WGS sequence"/>
</dbReference>
<keyword evidence="2" id="KW-1185">Reference proteome</keyword>
<sequence length="195" mass="22528">MEQENHYLQDYEDISFQPFTTSPEYIPYGEREGYNFYYEPPMYPIQSAATMPMVNAFNPTFNMSGSLPMPIPIPIYPCNEYPFRPNLAVPMPGSINTPNLNSLNDGKGTDANEEDLTSELFKELNLNIDEDYYPSEESRNIENEVNSILEKIENNNISILNTLKAYKVPYPIARLLVRRIVRLTLIYSNNLSYKD</sequence>
<gene>
    <name evidence="1" type="ORF">SAMN05444401_4119</name>
</gene>
<name>A0A1M6MTL3_9CLOT</name>
<dbReference type="AlphaFoldDB" id="A0A1M6MTL3"/>
<evidence type="ECO:0000313" key="2">
    <source>
        <dbReference type="Proteomes" id="UP000184080"/>
    </source>
</evidence>
<dbReference type="RefSeq" id="WP_073011337.1">
    <property type="nucleotide sequence ID" value="NZ_FQZO01000009.1"/>
</dbReference>
<dbReference type="EMBL" id="FQZO01000009">
    <property type="protein sequence ID" value="SHJ86752.1"/>
    <property type="molecule type" value="Genomic_DNA"/>
</dbReference>
<reference evidence="1 2" key="1">
    <citation type="submission" date="2016-11" db="EMBL/GenBank/DDBJ databases">
        <authorList>
            <person name="Jaros S."/>
            <person name="Januszkiewicz K."/>
            <person name="Wedrychowicz H."/>
        </authorList>
    </citation>
    <scope>NUCLEOTIDE SEQUENCE [LARGE SCALE GENOMIC DNA]</scope>
    <source>
        <strain evidence="1 2">DSM 21864</strain>
    </source>
</reference>
<accession>A0A1M6MTL3</accession>
<evidence type="ECO:0000313" key="1">
    <source>
        <dbReference type="EMBL" id="SHJ86752.1"/>
    </source>
</evidence>
<organism evidence="1 2">
    <name type="scientific">Clostridium amylolyticum</name>
    <dbReference type="NCBI Taxonomy" id="1121298"/>
    <lineage>
        <taxon>Bacteria</taxon>
        <taxon>Bacillati</taxon>
        <taxon>Bacillota</taxon>
        <taxon>Clostridia</taxon>
        <taxon>Eubacteriales</taxon>
        <taxon>Clostridiaceae</taxon>
        <taxon>Clostridium</taxon>
    </lineage>
</organism>